<organism evidence="2">
    <name type="scientific">Tanacetum cinerariifolium</name>
    <name type="common">Dalmatian daisy</name>
    <name type="synonym">Chrysanthemum cinerariifolium</name>
    <dbReference type="NCBI Taxonomy" id="118510"/>
    <lineage>
        <taxon>Eukaryota</taxon>
        <taxon>Viridiplantae</taxon>
        <taxon>Streptophyta</taxon>
        <taxon>Embryophyta</taxon>
        <taxon>Tracheophyta</taxon>
        <taxon>Spermatophyta</taxon>
        <taxon>Magnoliopsida</taxon>
        <taxon>eudicotyledons</taxon>
        <taxon>Gunneridae</taxon>
        <taxon>Pentapetalae</taxon>
        <taxon>asterids</taxon>
        <taxon>campanulids</taxon>
        <taxon>Asterales</taxon>
        <taxon>Asteraceae</taxon>
        <taxon>Asteroideae</taxon>
        <taxon>Anthemideae</taxon>
        <taxon>Anthemidinae</taxon>
        <taxon>Tanacetum</taxon>
    </lineage>
</organism>
<feature type="region of interest" description="Disordered" evidence="1">
    <location>
        <begin position="77"/>
        <end position="117"/>
    </location>
</feature>
<gene>
    <name evidence="2" type="ORF">Tci_119049</name>
</gene>
<protein>
    <submittedName>
        <fullName evidence="2">Uncharacterized protein</fullName>
    </submittedName>
</protein>
<feature type="region of interest" description="Disordered" evidence="1">
    <location>
        <begin position="1"/>
        <end position="43"/>
    </location>
</feature>
<sequence>MKIVTTPKEPALEEPKKVEEESEIRIAKEPKQQHPPTRPILITNVSPITRQNLKLEMIGSSLRIKLVDTTLAFLVSKPTNQEPPEPQVKEREGKGIATGHEESPKKPKPASAADQEEIKRKAEQAKLLEMTKSELIKVVHEEAKKAEINLKITKSTKGGVETLISYLVTVSNITTLENARFCQKLKELIAKHPDQEKLPSKKVKLESIGYKLD</sequence>
<feature type="compositionally biased region" description="Basic and acidic residues" evidence="1">
    <location>
        <begin position="10"/>
        <end position="32"/>
    </location>
</feature>
<evidence type="ECO:0000313" key="2">
    <source>
        <dbReference type="EMBL" id="GEV47072.1"/>
    </source>
</evidence>
<proteinExistence type="predicted"/>
<comment type="caution">
    <text evidence="2">The sequence shown here is derived from an EMBL/GenBank/DDBJ whole genome shotgun (WGS) entry which is preliminary data.</text>
</comment>
<accession>A0A699GMW7</accession>
<feature type="compositionally biased region" description="Basic and acidic residues" evidence="1">
    <location>
        <begin position="87"/>
        <end position="105"/>
    </location>
</feature>
<evidence type="ECO:0000256" key="1">
    <source>
        <dbReference type="SAM" id="MobiDB-lite"/>
    </source>
</evidence>
<dbReference type="EMBL" id="BKCJ010024465">
    <property type="protein sequence ID" value="GEV47072.1"/>
    <property type="molecule type" value="Genomic_DNA"/>
</dbReference>
<reference evidence="2" key="1">
    <citation type="journal article" date="2019" name="Sci. Rep.">
        <title>Draft genome of Tanacetum cinerariifolium, the natural source of mosquito coil.</title>
        <authorList>
            <person name="Yamashiro T."/>
            <person name="Shiraishi A."/>
            <person name="Satake H."/>
            <person name="Nakayama K."/>
        </authorList>
    </citation>
    <scope>NUCLEOTIDE SEQUENCE</scope>
</reference>
<name>A0A699GMW7_TANCI</name>
<dbReference type="AlphaFoldDB" id="A0A699GMW7"/>